<reference evidence="3" key="1">
    <citation type="submission" date="2025-08" db="UniProtKB">
        <authorList>
            <consortium name="RefSeq"/>
        </authorList>
    </citation>
    <scope>IDENTIFICATION</scope>
    <source>
        <tissue evidence="3">Ear skin</tissue>
    </source>
</reference>
<evidence type="ECO:0000313" key="3">
    <source>
        <dbReference type="RefSeq" id="XP_032330566.1"/>
    </source>
</evidence>
<dbReference type="InterPro" id="IPR013940">
    <property type="entry name" value="Spo22/ZIP4/TEX11"/>
</dbReference>
<dbReference type="InterPro" id="IPR042861">
    <property type="entry name" value="TEX11"/>
</dbReference>
<evidence type="ECO:0000256" key="1">
    <source>
        <dbReference type="ARBA" id="ARBA00023254"/>
    </source>
</evidence>
<name>A0A8B8SK10_CAMFR</name>
<dbReference type="KEGG" id="cfr:116661869"/>
<dbReference type="Proteomes" id="UP000694856">
    <property type="component" value="Chromosome X"/>
</dbReference>
<evidence type="ECO:0000313" key="2">
    <source>
        <dbReference type="Proteomes" id="UP000694856"/>
    </source>
</evidence>
<dbReference type="GeneID" id="116661869"/>
<dbReference type="CTD" id="56159"/>
<dbReference type="Pfam" id="PF08631">
    <property type="entry name" value="SPO22"/>
    <property type="match status" value="1"/>
</dbReference>
<keyword evidence="2" id="KW-1185">Reference proteome</keyword>
<dbReference type="GO" id="GO:0000801">
    <property type="term" value="C:central element"/>
    <property type="evidence" value="ECO:0007669"/>
    <property type="project" value="TreeGrafter"/>
</dbReference>
<dbReference type="RefSeq" id="XP_032330566.1">
    <property type="nucleotide sequence ID" value="XM_032474675.1"/>
</dbReference>
<dbReference type="GO" id="GO:0007131">
    <property type="term" value="P:reciprocal meiotic recombination"/>
    <property type="evidence" value="ECO:0007669"/>
    <property type="project" value="TreeGrafter"/>
</dbReference>
<accession>A0A8B8SK10</accession>
<keyword evidence="1" id="KW-0469">Meiosis</keyword>
<dbReference type="PANTHER" id="PTHR47083:SF1">
    <property type="entry name" value="TESTIS-EXPRESSED PROTEIN 11"/>
    <property type="match status" value="1"/>
</dbReference>
<protein>
    <submittedName>
        <fullName evidence="3">Testis-expressed protein 11</fullName>
    </submittedName>
</protein>
<dbReference type="PANTHER" id="PTHR47083">
    <property type="entry name" value="TESTIS-EXPRESSED PROTEIN 11"/>
    <property type="match status" value="1"/>
</dbReference>
<dbReference type="GO" id="GO:0007060">
    <property type="term" value="P:male meiosis chromosome segregation"/>
    <property type="evidence" value="ECO:0007669"/>
    <property type="project" value="TreeGrafter"/>
</dbReference>
<proteinExistence type="predicted"/>
<sequence>MAVNLWNWAVTKRVDFVITEEQKAKLRHVACKLVHMCEGSAASEEAIRRQIFMNMRTGKGWVDVGNAIVADEFFQAAMAGLEQLYVKLMQRSSTEAHATMPKIAVERDLFKVLSYQAESAIAQEDFQRASTCVLRCKDMLMRVPRMAGSLHSLCYNFGVETYQKNKYEESSFWLSQSYDIGKMDESSVEPEMLAKVLRLLATTYLDWDDREYYDKAISAVNLANKV</sequence>
<dbReference type="AlphaFoldDB" id="A0A8B8SK10"/>
<dbReference type="GO" id="GO:0007130">
    <property type="term" value="P:synaptonemal complex assembly"/>
    <property type="evidence" value="ECO:0007669"/>
    <property type="project" value="TreeGrafter"/>
</dbReference>
<organism evidence="2 3">
    <name type="scientific">Camelus ferus</name>
    <name type="common">Wild bactrian camel</name>
    <name type="synonym">Camelus bactrianus ferus</name>
    <dbReference type="NCBI Taxonomy" id="419612"/>
    <lineage>
        <taxon>Eukaryota</taxon>
        <taxon>Metazoa</taxon>
        <taxon>Chordata</taxon>
        <taxon>Craniata</taxon>
        <taxon>Vertebrata</taxon>
        <taxon>Euteleostomi</taxon>
        <taxon>Mammalia</taxon>
        <taxon>Eutheria</taxon>
        <taxon>Laurasiatheria</taxon>
        <taxon>Artiodactyla</taxon>
        <taxon>Tylopoda</taxon>
        <taxon>Camelidae</taxon>
        <taxon>Camelus</taxon>
    </lineage>
</organism>
<gene>
    <name evidence="3" type="primary">TEX11</name>
</gene>